<evidence type="ECO:0000256" key="2">
    <source>
        <dbReference type="SAM" id="MobiDB-lite"/>
    </source>
</evidence>
<evidence type="ECO:0000313" key="3">
    <source>
        <dbReference type="EMBL" id="CAD7284134.1"/>
    </source>
</evidence>
<evidence type="ECO:0000256" key="1">
    <source>
        <dbReference type="SAM" id="Coils"/>
    </source>
</evidence>
<feature type="compositionally biased region" description="Basic and acidic residues" evidence="2">
    <location>
        <begin position="12"/>
        <end position="35"/>
    </location>
</feature>
<feature type="compositionally biased region" description="Polar residues" evidence="2">
    <location>
        <begin position="37"/>
        <end position="46"/>
    </location>
</feature>
<dbReference type="EMBL" id="OA889076">
    <property type="protein sequence ID" value="CAD7284134.1"/>
    <property type="molecule type" value="Genomic_DNA"/>
</dbReference>
<gene>
    <name evidence="3" type="ORF">NMOB1V02_LOCUS11741</name>
</gene>
<sequence length="515" mass="57167">MASLQLGSENRPVQRDELGGDAGDRFSNSEDDPKSLKSPQENAQQVQEKKNTITESVSSSDCAVLEQESGYFIPNVQKPIRNPRSRQLKTPEKDAQPYPGGTPKPDPGVSIPEIITKLMPQARKTFHGKQATTMEVSFTDSEPVLDKSSKMWTEMSSQPPVGDGEETRIIFSIRDNNVSTESILCPVDAEALLPRNYEDEMKFKSLVNVVEIAHGEKHHRRAMSAKNRKHGFAGNIRKDLVNAENMLLCSTSNDASQVLVSDTFGVHLQFQDQPGKNLDPTSINCKVNSVRKDKANKSETNKTRSKSISSYKTRSEIADTLDAVLGRNAILEKENYRLRKSHACRDVKALLEKLDQVSKNINTLQADNEPSQVRDLRRLRRTGITVVSNNINTNNNNNNNTQHPPSSSSTSSANPIEKVSETKLLQAERQKILTNTLTTVNDIVDNVTVLVENLKSSPGLWLDLSEARAERDSARKALMASEEKNRVLEQRVEKMKAAIVCFACDDLSSNLGTVS</sequence>
<evidence type="ECO:0000313" key="4">
    <source>
        <dbReference type="Proteomes" id="UP000678499"/>
    </source>
</evidence>
<dbReference type="Proteomes" id="UP000678499">
    <property type="component" value="Unassembled WGS sequence"/>
</dbReference>
<feature type="compositionally biased region" description="Low complexity" evidence="2">
    <location>
        <begin position="389"/>
        <end position="415"/>
    </location>
</feature>
<dbReference type="EMBL" id="CAJPEX010007039">
    <property type="protein sequence ID" value="CAG0924286.1"/>
    <property type="molecule type" value="Genomic_DNA"/>
</dbReference>
<dbReference type="AlphaFoldDB" id="A0A7R9BYS8"/>
<protein>
    <submittedName>
        <fullName evidence="3">Uncharacterized protein</fullName>
    </submittedName>
</protein>
<feature type="region of interest" description="Disordered" evidence="2">
    <location>
        <begin position="1"/>
        <end position="108"/>
    </location>
</feature>
<feature type="region of interest" description="Disordered" evidence="2">
    <location>
        <begin position="389"/>
        <end position="417"/>
    </location>
</feature>
<accession>A0A7R9BYS8</accession>
<proteinExistence type="predicted"/>
<feature type="coiled-coil region" evidence="1">
    <location>
        <begin position="464"/>
        <end position="498"/>
    </location>
</feature>
<keyword evidence="1" id="KW-0175">Coiled coil</keyword>
<name>A0A7R9BYS8_9CRUS</name>
<organism evidence="3">
    <name type="scientific">Notodromas monacha</name>
    <dbReference type="NCBI Taxonomy" id="399045"/>
    <lineage>
        <taxon>Eukaryota</taxon>
        <taxon>Metazoa</taxon>
        <taxon>Ecdysozoa</taxon>
        <taxon>Arthropoda</taxon>
        <taxon>Crustacea</taxon>
        <taxon>Oligostraca</taxon>
        <taxon>Ostracoda</taxon>
        <taxon>Podocopa</taxon>
        <taxon>Podocopida</taxon>
        <taxon>Cypridocopina</taxon>
        <taxon>Cypridoidea</taxon>
        <taxon>Cyprididae</taxon>
        <taxon>Notodromas</taxon>
    </lineage>
</organism>
<reference evidence="3" key="1">
    <citation type="submission" date="2020-11" db="EMBL/GenBank/DDBJ databases">
        <authorList>
            <person name="Tran Van P."/>
        </authorList>
    </citation>
    <scope>NUCLEOTIDE SEQUENCE</scope>
</reference>
<feature type="non-terminal residue" evidence="3">
    <location>
        <position position="1"/>
    </location>
</feature>
<keyword evidence="4" id="KW-1185">Reference proteome</keyword>